<organism evidence="1 2">
    <name type="scientific">Mycoplasma miroungirhinis</name>
    <dbReference type="NCBI Taxonomy" id="754516"/>
    <lineage>
        <taxon>Bacteria</taxon>
        <taxon>Bacillati</taxon>
        <taxon>Mycoplasmatota</taxon>
        <taxon>Mollicutes</taxon>
        <taxon>Mycoplasmataceae</taxon>
        <taxon>Mycoplasma</taxon>
    </lineage>
</organism>
<reference evidence="1 2" key="1">
    <citation type="submission" date="2020-05" db="EMBL/GenBank/DDBJ databases">
        <title>Novel Mycoplasma species detected in Mirounga angustirostris (northern elephant seal) from the USA.</title>
        <authorList>
            <person name="Volokhov D.V."/>
        </authorList>
    </citation>
    <scope>NUCLEOTIDE SEQUENCE [LARGE SCALE GENOMIC DNA]</scope>
    <source>
        <strain evidence="1 2">Mirounga ES2806-NAS</strain>
    </source>
</reference>
<dbReference type="AlphaFoldDB" id="A0A6M4JD47"/>
<evidence type="ECO:0000313" key="1">
    <source>
        <dbReference type="EMBL" id="QJR44265.1"/>
    </source>
</evidence>
<gene>
    <name evidence="1" type="ORF">HLA92_02355</name>
</gene>
<dbReference type="InterPro" id="IPR014871">
    <property type="entry name" value="dUTPase/dCTP_pyrophosphatase"/>
</dbReference>
<keyword evidence="2" id="KW-1185">Reference proteome</keyword>
<dbReference type="SUPFAM" id="SSF101386">
    <property type="entry name" value="all-alpha NTP pyrophosphatases"/>
    <property type="match status" value="1"/>
</dbReference>
<sequence>MDLTRVFNLQKDLDESFAKNISPDENNLKTKIIIALIVEISEFANEVQEFKYWKVHKNINKQALLEEYADGIHFLSSICVRNNVTPFIDPIKLHDNFSMQLSEVYQAATKLFVELTEETLKNVYSLYLGLALTIGLTENEILESFYKKNEINFQRAKDKY</sequence>
<dbReference type="Proteomes" id="UP000502118">
    <property type="component" value="Chromosome"/>
</dbReference>
<dbReference type="KEGG" id="mmio:HLA92_02355"/>
<dbReference type="CDD" id="cd11527">
    <property type="entry name" value="NTP-PPase_dUTPase"/>
    <property type="match status" value="1"/>
</dbReference>
<evidence type="ECO:0008006" key="3">
    <source>
        <dbReference type="Google" id="ProtNLM"/>
    </source>
</evidence>
<proteinExistence type="predicted"/>
<accession>A0A6M4JD47</accession>
<evidence type="ECO:0000313" key="2">
    <source>
        <dbReference type="Proteomes" id="UP000502118"/>
    </source>
</evidence>
<dbReference type="InterPro" id="IPR016947">
    <property type="entry name" value="UCP030140"/>
</dbReference>
<dbReference type="Pfam" id="PF08761">
    <property type="entry name" value="dUTPase_2"/>
    <property type="match status" value="1"/>
</dbReference>
<dbReference type="PIRSF" id="PIRSF030140">
    <property type="entry name" value="UCP030140"/>
    <property type="match status" value="1"/>
</dbReference>
<dbReference type="RefSeq" id="WP_171113163.1">
    <property type="nucleotide sequence ID" value="NZ_CP053097.1"/>
</dbReference>
<protein>
    <recommendedName>
        <fullName evidence="3">dUTP diphosphatase</fullName>
    </recommendedName>
</protein>
<dbReference type="Gene3D" id="1.10.4010.10">
    <property type="entry name" value="Type II deoxyuridine triphosphatase"/>
    <property type="match status" value="1"/>
</dbReference>
<dbReference type="EMBL" id="CP053097">
    <property type="protein sequence ID" value="QJR44265.1"/>
    <property type="molecule type" value="Genomic_DNA"/>
</dbReference>
<name>A0A6M4JD47_9MOLU</name>